<reference evidence="7 8" key="1">
    <citation type="submission" date="2018-12" db="EMBL/GenBank/DDBJ databases">
        <title>Deinococcus radiophilus ATCC 27603 genome sequencing and assembly.</title>
        <authorList>
            <person name="Maclea K.S."/>
            <person name="Maynard C.R."/>
        </authorList>
    </citation>
    <scope>NUCLEOTIDE SEQUENCE [LARGE SCALE GENOMIC DNA]</scope>
    <source>
        <strain evidence="7 8">ATCC 27603</strain>
    </source>
</reference>
<dbReference type="Gene3D" id="1.10.10.10">
    <property type="entry name" value="Winged helix-like DNA-binding domain superfamily/Winged helix DNA-binding domain"/>
    <property type="match status" value="1"/>
</dbReference>
<accession>A0A3S0I307</accession>
<dbReference type="PANTHER" id="PTHR46577:SF1">
    <property type="entry name" value="HTH-TYPE TRANSCRIPTIONAL REGULATORY PROTEIN GABR"/>
    <property type="match status" value="1"/>
</dbReference>
<dbReference type="AlphaFoldDB" id="A0A3S0I307"/>
<dbReference type="EMBL" id="RXPE01000017">
    <property type="protein sequence ID" value="RTR26256.1"/>
    <property type="molecule type" value="Genomic_DNA"/>
</dbReference>
<evidence type="ECO:0000256" key="3">
    <source>
        <dbReference type="ARBA" id="ARBA00023015"/>
    </source>
</evidence>
<dbReference type="Gene3D" id="3.40.640.10">
    <property type="entry name" value="Type I PLP-dependent aspartate aminotransferase-like (Major domain)"/>
    <property type="match status" value="1"/>
</dbReference>
<evidence type="ECO:0000259" key="6">
    <source>
        <dbReference type="PROSITE" id="PS50949"/>
    </source>
</evidence>
<dbReference type="SUPFAM" id="SSF46785">
    <property type="entry name" value="Winged helix' DNA-binding domain"/>
    <property type="match status" value="1"/>
</dbReference>
<dbReference type="GO" id="GO:0003700">
    <property type="term" value="F:DNA-binding transcription factor activity"/>
    <property type="evidence" value="ECO:0007669"/>
    <property type="project" value="InterPro"/>
</dbReference>
<keyword evidence="2" id="KW-0663">Pyridoxal phosphate</keyword>
<dbReference type="GO" id="GO:0008483">
    <property type="term" value="F:transaminase activity"/>
    <property type="evidence" value="ECO:0007669"/>
    <property type="project" value="UniProtKB-KW"/>
</dbReference>
<feature type="domain" description="HTH gntR-type" evidence="6">
    <location>
        <begin position="16"/>
        <end position="84"/>
    </location>
</feature>
<evidence type="ECO:0000313" key="8">
    <source>
        <dbReference type="Proteomes" id="UP000277766"/>
    </source>
</evidence>
<sequence length="466" mass="51044">MWRVLTQLNLDRTSDTPLTRQLAAGLRALITTGQLPAGERLPPTRQLAAELGLSRGTVTEVFETLSAEGYLEGRVGAGTYVRALPGTQQPLGQASQRARLLASLEQPRGSAGPIRPLRHSRADPRLFPWRTWARLEAQTDWQPGLGASAAGWPPLREQVTAYLQRERGLACTPEQIIITTGTQQALDLAARTLLDHGEAAALENPGYPGTRSALLAAGIRPLSLRVDEGGLDTDTLWRQAQARLVCVAPAHQFPIGATLSPARRLELVRWAETRGSWILEDDYDSEYRYAGPPLTPLQALSRRVIHMGTFSAFLFSGLRLGFLVVPPELIGSFSAVKQALDRGSSWRDSATLARFMAEGHFARHLGRTRRIYAARHDLLAAEVQALGGQLLSTGRGLHLTAHWPQERALLPLAQRVGLDLSAVQEYTWGSRREPAPPGLLLGFAAYDAEELRRATRQMSELISSVD</sequence>
<dbReference type="PANTHER" id="PTHR46577">
    <property type="entry name" value="HTH-TYPE TRANSCRIPTIONAL REGULATORY PROTEIN GABR"/>
    <property type="match status" value="1"/>
</dbReference>
<dbReference type="InterPro" id="IPR004839">
    <property type="entry name" value="Aminotransferase_I/II_large"/>
</dbReference>
<dbReference type="SUPFAM" id="SSF53383">
    <property type="entry name" value="PLP-dependent transferases"/>
    <property type="match status" value="1"/>
</dbReference>
<dbReference type="PRINTS" id="PR00035">
    <property type="entry name" value="HTHGNTR"/>
</dbReference>
<dbReference type="GO" id="GO:0003677">
    <property type="term" value="F:DNA binding"/>
    <property type="evidence" value="ECO:0007669"/>
    <property type="project" value="UniProtKB-KW"/>
</dbReference>
<comment type="similarity">
    <text evidence="1">In the C-terminal section; belongs to the class-I pyridoxal-phosphate-dependent aminotransferase family.</text>
</comment>
<dbReference type="PROSITE" id="PS50949">
    <property type="entry name" value="HTH_GNTR"/>
    <property type="match status" value="1"/>
</dbReference>
<organism evidence="7 8">
    <name type="scientific">Deinococcus radiophilus</name>
    <dbReference type="NCBI Taxonomy" id="32062"/>
    <lineage>
        <taxon>Bacteria</taxon>
        <taxon>Thermotogati</taxon>
        <taxon>Deinococcota</taxon>
        <taxon>Deinococci</taxon>
        <taxon>Deinococcales</taxon>
        <taxon>Deinococcaceae</taxon>
        <taxon>Deinococcus</taxon>
    </lineage>
</organism>
<dbReference type="Proteomes" id="UP000277766">
    <property type="component" value="Unassembled WGS sequence"/>
</dbReference>
<evidence type="ECO:0000256" key="1">
    <source>
        <dbReference type="ARBA" id="ARBA00005384"/>
    </source>
</evidence>
<proteinExistence type="inferred from homology"/>
<dbReference type="InterPro" id="IPR036388">
    <property type="entry name" value="WH-like_DNA-bd_sf"/>
</dbReference>
<dbReference type="SMART" id="SM00345">
    <property type="entry name" value="HTH_GNTR"/>
    <property type="match status" value="1"/>
</dbReference>
<dbReference type="InterPro" id="IPR015421">
    <property type="entry name" value="PyrdxlP-dep_Trfase_major"/>
</dbReference>
<keyword evidence="8" id="KW-1185">Reference proteome</keyword>
<keyword evidence="7" id="KW-0032">Aminotransferase</keyword>
<dbReference type="InterPro" id="IPR000524">
    <property type="entry name" value="Tscrpt_reg_HTH_GntR"/>
</dbReference>
<dbReference type="CDD" id="cd07377">
    <property type="entry name" value="WHTH_GntR"/>
    <property type="match status" value="1"/>
</dbReference>
<evidence type="ECO:0000256" key="4">
    <source>
        <dbReference type="ARBA" id="ARBA00023125"/>
    </source>
</evidence>
<keyword evidence="5" id="KW-0804">Transcription</keyword>
<dbReference type="OrthoDB" id="9808770at2"/>
<dbReference type="CDD" id="cd00609">
    <property type="entry name" value="AAT_like"/>
    <property type="match status" value="1"/>
</dbReference>
<dbReference type="InterPro" id="IPR036390">
    <property type="entry name" value="WH_DNA-bd_sf"/>
</dbReference>
<keyword evidence="3" id="KW-0805">Transcription regulation</keyword>
<protein>
    <submittedName>
        <fullName evidence="7">PLP-dependent aminotransferase family protein</fullName>
    </submittedName>
</protein>
<name>A0A3S0I307_9DEIO</name>
<evidence type="ECO:0000313" key="7">
    <source>
        <dbReference type="EMBL" id="RTR26256.1"/>
    </source>
</evidence>
<dbReference type="GO" id="GO:0030170">
    <property type="term" value="F:pyridoxal phosphate binding"/>
    <property type="evidence" value="ECO:0007669"/>
    <property type="project" value="InterPro"/>
</dbReference>
<dbReference type="Pfam" id="PF00392">
    <property type="entry name" value="GntR"/>
    <property type="match status" value="1"/>
</dbReference>
<evidence type="ECO:0000256" key="2">
    <source>
        <dbReference type="ARBA" id="ARBA00022898"/>
    </source>
</evidence>
<keyword evidence="4" id="KW-0238">DNA-binding</keyword>
<evidence type="ECO:0000256" key="5">
    <source>
        <dbReference type="ARBA" id="ARBA00023163"/>
    </source>
</evidence>
<comment type="caution">
    <text evidence="7">The sequence shown here is derived from an EMBL/GenBank/DDBJ whole genome shotgun (WGS) entry which is preliminary data.</text>
</comment>
<dbReference type="Pfam" id="PF00155">
    <property type="entry name" value="Aminotran_1_2"/>
    <property type="match status" value="1"/>
</dbReference>
<keyword evidence="7" id="KW-0808">Transferase</keyword>
<dbReference type="InterPro" id="IPR051446">
    <property type="entry name" value="HTH_trans_reg/aminotransferase"/>
</dbReference>
<dbReference type="RefSeq" id="WP_126352354.1">
    <property type="nucleotide sequence ID" value="NZ_RXPE01000017.1"/>
</dbReference>
<dbReference type="InterPro" id="IPR015424">
    <property type="entry name" value="PyrdxlP-dep_Trfase"/>
</dbReference>
<gene>
    <name evidence="7" type="ORF">EJ104_08795</name>
</gene>